<dbReference type="Proteomes" id="UP001162480">
    <property type="component" value="Chromosome 1"/>
</dbReference>
<proteinExistence type="predicted"/>
<sequence>MLRSTSDSSQRSKQEIAHDEELIPMSSYRDQRVAETSRPYLSFVGGTSFSAVLLNEQSSDQVGPGELFNISDSKVTSQMLVPREYTRNSG</sequence>
<name>A0AA36EX23_OCTVU</name>
<evidence type="ECO:0000313" key="2">
    <source>
        <dbReference type="EMBL" id="CAI9716494.1"/>
    </source>
</evidence>
<evidence type="ECO:0000313" key="3">
    <source>
        <dbReference type="Proteomes" id="UP001162480"/>
    </source>
</evidence>
<protein>
    <submittedName>
        <fullName evidence="2">Uncharacterized protein</fullName>
    </submittedName>
</protein>
<feature type="region of interest" description="Disordered" evidence="1">
    <location>
        <begin position="1"/>
        <end position="27"/>
    </location>
</feature>
<organism evidence="2 3">
    <name type="scientific">Octopus vulgaris</name>
    <name type="common">Common octopus</name>
    <dbReference type="NCBI Taxonomy" id="6645"/>
    <lineage>
        <taxon>Eukaryota</taxon>
        <taxon>Metazoa</taxon>
        <taxon>Spiralia</taxon>
        <taxon>Lophotrochozoa</taxon>
        <taxon>Mollusca</taxon>
        <taxon>Cephalopoda</taxon>
        <taxon>Coleoidea</taxon>
        <taxon>Octopodiformes</taxon>
        <taxon>Octopoda</taxon>
        <taxon>Incirrata</taxon>
        <taxon>Octopodidae</taxon>
        <taxon>Octopus</taxon>
    </lineage>
</organism>
<dbReference type="EMBL" id="OX597814">
    <property type="protein sequence ID" value="CAI9716494.1"/>
    <property type="molecule type" value="Genomic_DNA"/>
</dbReference>
<reference evidence="2" key="1">
    <citation type="submission" date="2023-08" db="EMBL/GenBank/DDBJ databases">
        <authorList>
            <person name="Alioto T."/>
            <person name="Alioto T."/>
            <person name="Gomez Garrido J."/>
        </authorList>
    </citation>
    <scope>NUCLEOTIDE SEQUENCE</scope>
</reference>
<dbReference type="AlphaFoldDB" id="A0AA36EX23"/>
<keyword evidence="3" id="KW-1185">Reference proteome</keyword>
<feature type="compositionally biased region" description="Basic and acidic residues" evidence="1">
    <location>
        <begin position="10"/>
        <end position="21"/>
    </location>
</feature>
<evidence type="ECO:0000256" key="1">
    <source>
        <dbReference type="SAM" id="MobiDB-lite"/>
    </source>
</evidence>
<accession>A0AA36EX23</accession>
<gene>
    <name evidence="2" type="ORF">OCTVUL_1B004193</name>
</gene>